<organism evidence="1 2">
    <name type="scientific">Allacma fusca</name>
    <dbReference type="NCBI Taxonomy" id="39272"/>
    <lineage>
        <taxon>Eukaryota</taxon>
        <taxon>Metazoa</taxon>
        <taxon>Ecdysozoa</taxon>
        <taxon>Arthropoda</taxon>
        <taxon>Hexapoda</taxon>
        <taxon>Collembola</taxon>
        <taxon>Symphypleona</taxon>
        <taxon>Sminthuridae</taxon>
        <taxon>Allacma</taxon>
    </lineage>
</organism>
<accession>A0A8J2KBG5</accession>
<dbReference type="AlphaFoldDB" id="A0A8J2KBG5"/>
<protein>
    <submittedName>
        <fullName evidence="1">Uncharacterized protein</fullName>
    </submittedName>
</protein>
<sequence length="285" mass="32855">MVGNLEPKFTRIILKQMTEYVTLEIRSTGEAKENQVENYFGAPFRSSFCVNIVVLTTNSTEAFFESVTKESRHRHLQMIFKSPAIHPYGHRPETHNGYDLRFYSNSVQNVQRVKGARHFRYKIRERKLRRSYAPKTVCIGWPIAMNLIVAKNLTPHSTFKPLRTTSSVASFPIILGLQKKSKHFESVNSIVGWASDTGHFTKWRQSTMDNLKYTSSQWLKERRNSKLYQGLEKVALEFHHPDTKPFGMENAVLCFTSTIVGSILASLAWVCEIVAFYDTSKFINF</sequence>
<reference evidence="1" key="1">
    <citation type="submission" date="2021-06" db="EMBL/GenBank/DDBJ databases">
        <authorList>
            <person name="Hodson N. C."/>
            <person name="Mongue J. A."/>
            <person name="Jaron S. K."/>
        </authorList>
    </citation>
    <scope>NUCLEOTIDE SEQUENCE</scope>
</reference>
<evidence type="ECO:0000313" key="2">
    <source>
        <dbReference type="Proteomes" id="UP000708208"/>
    </source>
</evidence>
<keyword evidence="2" id="KW-1185">Reference proteome</keyword>
<comment type="caution">
    <text evidence="1">The sequence shown here is derived from an EMBL/GenBank/DDBJ whole genome shotgun (WGS) entry which is preliminary data.</text>
</comment>
<dbReference type="EMBL" id="CAJVCH010290912">
    <property type="protein sequence ID" value="CAG7785182.1"/>
    <property type="molecule type" value="Genomic_DNA"/>
</dbReference>
<proteinExistence type="predicted"/>
<gene>
    <name evidence="1" type="ORF">AFUS01_LOCUS23824</name>
</gene>
<name>A0A8J2KBG5_9HEXA</name>
<dbReference type="Proteomes" id="UP000708208">
    <property type="component" value="Unassembled WGS sequence"/>
</dbReference>
<evidence type="ECO:0000313" key="1">
    <source>
        <dbReference type="EMBL" id="CAG7785182.1"/>
    </source>
</evidence>